<gene>
    <name evidence="1" type="ORF">HMPREF9336_02072</name>
</gene>
<dbReference type="EMBL" id="ACZI02000002">
    <property type="protein sequence ID" value="EFV13083.1"/>
    <property type="molecule type" value="Genomic_DNA"/>
</dbReference>
<dbReference type="HOGENOM" id="CLU_1481030_0_0_11"/>
<reference evidence="1 2" key="1">
    <citation type="journal article" date="2011" name="Stand. Genomic Sci.">
        <title>High quality draft genome sequence of Segniliparus rugosus CDC 945(T)= (ATCC BAA-974(T)).</title>
        <authorList>
            <person name="Earl A.M."/>
            <person name="Desjardins C.A."/>
            <person name="Fitzgerald M.G."/>
            <person name="Arachchi H.M."/>
            <person name="Zeng Q."/>
            <person name="Mehta T."/>
            <person name="Griggs A."/>
            <person name="Birren B.W."/>
            <person name="Toney N.C."/>
            <person name="Carr J."/>
            <person name="Posey J."/>
            <person name="Butler W.R."/>
        </authorList>
    </citation>
    <scope>NUCLEOTIDE SEQUENCE [LARGE SCALE GENOMIC DNA]</scope>
    <source>
        <strain evidence="2">ATCC BAA-974 / DSM 45345 / CCUG 50838 / CIP 108380 / JCM 13579 / CDC 945</strain>
    </source>
</reference>
<comment type="caution">
    <text evidence="1">The sequence shown here is derived from an EMBL/GenBank/DDBJ whole genome shotgun (WGS) entry which is preliminary data.</text>
</comment>
<protein>
    <submittedName>
        <fullName evidence="1">Uncharacterized protein</fullName>
    </submittedName>
</protein>
<proteinExistence type="predicted"/>
<keyword evidence="2" id="KW-1185">Reference proteome</keyword>
<dbReference type="OrthoDB" id="9792692at2"/>
<organism evidence="1 2">
    <name type="scientific">Segniliparus rugosus (strain ATCC BAA-974 / DSM 45345 / CCUG 50838 / CIP 108380 / JCM 13579 / CDC 945)</name>
    <dbReference type="NCBI Taxonomy" id="679197"/>
    <lineage>
        <taxon>Bacteria</taxon>
        <taxon>Bacillati</taxon>
        <taxon>Actinomycetota</taxon>
        <taxon>Actinomycetes</taxon>
        <taxon>Mycobacteriales</taxon>
        <taxon>Segniliparaceae</taxon>
        <taxon>Segniliparus</taxon>
    </lineage>
</organism>
<dbReference type="STRING" id="679197.HMPREF9336_02072"/>
<accession>E5XRF0</accession>
<sequence length="182" mass="19132">MAEGEEPVIIDGQEIATREAALAQVSSDPGFSGLVPSGAPAEAREQVRSYAEKIWQLGKLLDNGGKFVVTPEGIQRAVTICHQGAEHANYAMAQSEQAKGFLSAMFGSCAQGQAYAQTVGEWMDRMGEKATTLQAILNGVADGTQEIKAKAETTDSEWACAFRKVKADIPAPSVGSRAGGSL</sequence>
<dbReference type="AlphaFoldDB" id="E5XRF0"/>
<dbReference type="RefSeq" id="WP_007470104.1">
    <property type="nucleotide sequence ID" value="NZ_KI391953.1"/>
</dbReference>
<evidence type="ECO:0000313" key="2">
    <source>
        <dbReference type="Proteomes" id="UP000004816"/>
    </source>
</evidence>
<evidence type="ECO:0000313" key="1">
    <source>
        <dbReference type="EMBL" id="EFV13083.1"/>
    </source>
</evidence>
<dbReference type="Proteomes" id="UP000004816">
    <property type="component" value="Unassembled WGS sequence"/>
</dbReference>
<name>E5XRF0_SEGRC</name>